<evidence type="ECO:0000256" key="2">
    <source>
        <dbReference type="SAM" id="MobiDB-lite"/>
    </source>
</evidence>
<feature type="domain" description="Tyrosine specific protein phosphatases" evidence="3">
    <location>
        <begin position="126"/>
        <end position="158"/>
    </location>
</feature>
<organism evidence="4 5">
    <name type="scientific">Lacticaseibacillus jixianensis</name>
    <dbReference type="NCBI Taxonomy" id="2486012"/>
    <lineage>
        <taxon>Bacteria</taxon>
        <taxon>Bacillati</taxon>
        <taxon>Bacillota</taxon>
        <taxon>Bacilli</taxon>
        <taxon>Lactobacillales</taxon>
        <taxon>Lactobacillaceae</taxon>
        <taxon>Lacticaseibacillus</taxon>
    </lineage>
</organism>
<proteinExistence type="inferred from homology"/>
<dbReference type="Proteomes" id="UP001597249">
    <property type="component" value="Unassembled WGS sequence"/>
</dbReference>
<evidence type="ECO:0000256" key="1">
    <source>
        <dbReference type="ARBA" id="ARBA00009580"/>
    </source>
</evidence>
<protein>
    <submittedName>
        <fullName evidence="4">Tyrosine-protein phosphatase</fullName>
    </submittedName>
</protein>
<evidence type="ECO:0000313" key="4">
    <source>
        <dbReference type="EMBL" id="MFD1393596.1"/>
    </source>
</evidence>
<dbReference type="InterPro" id="IPR000387">
    <property type="entry name" value="Tyr_Pase_dom"/>
</dbReference>
<dbReference type="InterPro" id="IPR016130">
    <property type="entry name" value="Tyr_Pase_AS"/>
</dbReference>
<evidence type="ECO:0000313" key="5">
    <source>
        <dbReference type="Proteomes" id="UP001597249"/>
    </source>
</evidence>
<gene>
    <name evidence="4" type="ORF">ACFQ3L_08475</name>
</gene>
<dbReference type="PROSITE" id="PS50056">
    <property type="entry name" value="TYR_PHOSPHATASE_2"/>
    <property type="match status" value="1"/>
</dbReference>
<dbReference type="PROSITE" id="PS00383">
    <property type="entry name" value="TYR_PHOSPHATASE_1"/>
    <property type="match status" value="1"/>
</dbReference>
<keyword evidence="5" id="KW-1185">Reference proteome</keyword>
<dbReference type="EMBL" id="JBHTMO010000025">
    <property type="protein sequence ID" value="MFD1393596.1"/>
    <property type="molecule type" value="Genomic_DNA"/>
</dbReference>
<comment type="caution">
    <text evidence="4">The sequence shown here is derived from an EMBL/GenBank/DDBJ whole genome shotgun (WGS) entry which is preliminary data.</text>
</comment>
<dbReference type="Gene3D" id="3.90.190.10">
    <property type="entry name" value="Protein tyrosine phosphatase superfamily"/>
    <property type="match status" value="1"/>
</dbReference>
<name>A0ABW4BA50_9LACO</name>
<dbReference type="SUPFAM" id="SSF52799">
    <property type="entry name" value="(Phosphotyrosine protein) phosphatases II"/>
    <property type="match status" value="1"/>
</dbReference>
<dbReference type="InterPro" id="IPR029021">
    <property type="entry name" value="Prot-tyrosine_phosphatase-like"/>
</dbReference>
<dbReference type="PANTHER" id="PTHR31126">
    <property type="entry name" value="TYROSINE-PROTEIN PHOSPHATASE"/>
    <property type="match status" value="1"/>
</dbReference>
<dbReference type="PANTHER" id="PTHR31126:SF1">
    <property type="entry name" value="TYROSINE SPECIFIC PROTEIN PHOSPHATASES DOMAIN-CONTAINING PROTEIN"/>
    <property type="match status" value="1"/>
</dbReference>
<reference evidence="5" key="1">
    <citation type="journal article" date="2019" name="Int. J. Syst. Evol. Microbiol.">
        <title>The Global Catalogue of Microorganisms (GCM) 10K type strain sequencing project: providing services to taxonomists for standard genome sequencing and annotation.</title>
        <authorList>
            <consortium name="The Broad Institute Genomics Platform"/>
            <consortium name="The Broad Institute Genome Sequencing Center for Infectious Disease"/>
            <person name="Wu L."/>
            <person name="Ma J."/>
        </authorList>
    </citation>
    <scope>NUCLEOTIDE SEQUENCE [LARGE SCALE GENOMIC DNA]</scope>
    <source>
        <strain evidence="5">CCM 8911</strain>
    </source>
</reference>
<sequence>MTGSRFLPIQNAINLRTLAGYQTVDGRIVKPNKLLRSGALSHLSQQDAKVLAHNYGLSVVIDLRMDNEIRREPDILPQDANYYQLPVLPFSDHANFSQRLKQRFAKPENPSVRMYRKMLTDSHAKAAYREMFDILLNNSDEEQAVLIHCSAGKDRTGVGLMLIEGALGLPKETIRADYLLSNDPKAGLKTSTSLDKRSTHHSQIESIGQQPATHENAHTVFTLIQNEYQSWQEYLTSQLGLTELDIEDLQHIYLTKR</sequence>
<dbReference type="RefSeq" id="WP_125586235.1">
    <property type="nucleotide sequence ID" value="NZ_JBHTMO010000025.1"/>
</dbReference>
<dbReference type="Pfam" id="PF13350">
    <property type="entry name" value="Y_phosphatase3"/>
    <property type="match status" value="1"/>
</dbReference>
<evidence type="ECO:0000259" key="3">
    <source>
        <dbReference type="PROSITE" id="PS50056"/>
    </source>
</evidence>
<feature type="region of interest" description="Disordered" evidence="2">
    <location>
        <begin position="189"/>
        <end position="211"/>
    </location>
</feature>
<accession>A0ABW4BA50</accession>
<comment type="similarity">
    <text evidence="1">Belongs to the protein-tyrosine phosphatase family.</text>
</comment>
<dbReference type="InterPro" id="IPR026893">
    <property type="entry name" value="Tyr/Ser_Pase_IphP-type"/>
</dbReference>